<comment type="caution">
    <text evidence="2">The sequence shown here is derived from an EMBL/GenBank/DDBJ whole genome shotgun (WGS) entry which is preliminary data.</text>
</comment>
<evidence type="ECO:0000313" key="2">
    <source>
        <dbReference type="EMBL" id="MBP1849983.1"/>
    </source>
</evidence>
<dbReference type="RefSeq" id="WP_209943491.1">
    <property type="nucleotide sequence ID" value="NZ_JAGGJU010000003.1"/>
</dbReference>
<sequence length="172" mass="18013">MMTILGCDDGLNQCKYVDTARERYVSVELCDAASENILDGYGDINYPTVIAVCQKPGQQVAALPGGAVRPEDAPTPGAVKQDLSDLSDEGGENADGQVAALPPAGSGSTPPAAALPGAVPADDPHAHENLAARALETIKRALPGKERVRMVFTAPLHVITDSYSWVAKRVKH</sequence>
<reference evidence="2 3" key="1">
    <citation type="submission" date="2021-03" db="EMBL/GenBank/DDBJ databases">
        <title>Genomic Encyclopedia of Type Strains, Phase IV (KMG-IV): sequencing the most valuable type-strain genomes for metagenomic binning, comparative biology and taxonomic classification.</title>
        <authorList>
            <person name="Goeker M."/>
        </authorList>
    </citation>
    <scope>NUCLEOTIDE SEQUENCE [LARGE SCALE GENOMIC DNA]</scope>
    <source>
        <strain evidence="2 3">DSM 21600</strain>
    </source>
</reference>
<name>A0ABS4DWA7_9HYPH</name>
<feature type="region of interest" description="Disordered" evidence="1">
    <location>
        <begin position="64"/>
        <end position="124"/>
    </location>
</feature>
<proteinExistence type="predicted"/>
<gene>
    <name evidence="2" type="ORF">J2Z17_001404</name>
</gene>
<accession>A0ABS4DWA7</accession>
<feature type="compositionally biased region" description="Low complexity" evidence="1">
    <location>
        <begin position="99"/>
        <end position="121"/>
    </location>
</feature>
<evidence type="ECO:0000313" key="3">
    <source>
        <dbReference type="Proteomes" id="UP000759443"/>
    </source>
</evidence>
<evidence type="ECO:0000256" key="1">
    <source>
        <dbReference type="SAM" id="MobiDB-lite"/>
    </source>
</evidence>
<dbReference type="Proteomes" id="UP000759443">
    <property type="component" value="Unassembled WGS sequence"/>
</dbReference>
<organism evidence="2 3">
    <name type="scientific">Rhizobium halophytocola</name>
    <dbReference type="NCBI Taxonomy" id="735519"/>
    <lineage>
        <taxon>Bacteria</taxon>
        <taxon>Pseudomonadati</taxon>
        <taxon>Pseudomonadota</taxon>
        <taxon>Alphaproteobacteria</taxon>
        <taxon>Hyphomicrobiales</taxon>
        <taxon>Rhizobiaceae</taxon>
        <taxon>Rhizobium/Agrobacterium group</taxon>
        <taxon>Rhizobium</taxon>
    </lineage>
</organism>
<dbReference type="EMBL" id="JAGGJU010000003">
    <property type="protein sequence ID" value="MBP1849983.1"/>
    <property type="molecule type" value="Genomic_DNA"/>
</dbReference>
<protein>
    <submittedName>
        <fullName evidence="2">Uncharacterized protein</fullName>
    </submittedName>
</protein>
<keyword evidence="3" id="KW-1185">Reference proteome</keyword>